<sequence length="202" mass="23719">MQQMFPLQEDPTSRDGQRSFLEDEDSDAEEKVQEKIKREVFEGSDNEDEGLEAVRNIFSCDIDYGEFEDYEECADEENIVDDSENEQISKSLMKNGKYLSKENDHGNDEDEEERDGNDEKKEYYDEESEEDYDEKIIICDGNEEENEKVEEGNNEVEEASDYNDEDYDNYSDGEDNDESWDKEIAEKTVIYPPCNHVRCESF</sequence>
<keyword evidence="3" id="KW-1185">Reference proteome</keyword>
<gene>
    <name evidence="2" type="ORF">Pmani_006061</name>
</gene>
<dbReference type="AlphaFoldDB" id="A0AAE1QBP4"/>
<feature type="compositionally biased region" description="Acidic residues" evidence="1">
    <location>
        <begin position="141"/>
        <end position="178"/>
    </location>
</feature>
<feature type="region of interest" description="Disordered" evidence="1">
    <location>
        <begin position="1"/>
        <end position="49"/>
    </location>
</feature>
<feature type="compositionally biased region" description="Acidic residues" evidence="1">
    <location>
        <begin position="107"/>
        <end position="116"/>
    </location>
</feature>
<dbReference type="EMBL" id="JAWZYT010000459">
    <property type="protein sequence ID" value="KAK4323230.1"/>
    <property type="molecule type" value="Genomic_DNA"/>
</dbReference>
<feature type="compositionally biased region" description="Basic and acidic residues" evidence="1">
    <location>
        <begin position="29"/>
        <end position="41"/>
    </location>
</feature>
<reference evidence="2" key="1">
    <citation type="submission" date="2023-11" db="EMBL/GenBank/DDBJ databases">
        <title>Genome assemblies of two species of porcelain crab, Petrolisthes cinctipes and Petrolisthes manimaculis (Anomura: Porcellanidae).</title>
        <authorList>
            <person name="Angst P."/>
        </authorList>
    </citation>
    <scope>NUCLEOTIDE SEQUENCE</scope>
    <source>
        <strain evidence="2">PB745_02</strain>
        <tissue evidence="2">Gill</tissue>
    </source>
</reference>
<evidence type="ECO:0000313" key="3">
    <source>
        <dbReference type="Proteomes" id="UP001292094"/>
    </source>
</evidence>
<feature type="compositionally biased region" description="Basic and acidic residues" evidence="1">
    <location>
        <begin position="11"/>
        <end position="21"/>
    </location>
</feature>
<organism evidence="2 3">
    <name type="scientific">Petrolisthes manimaculis</name>
    <dbReference type="NCBI Taxonomy" id="1843537"/>
    <lineage>
        <taxon>Eukaryota</taxon>
        <taxon>Metazoa</taxon>
        <taxon>Ecdysozoa</taxon>
        <taxon>Arthropoda</taxon>
        <taxon>Crustacea</taxon>
        <taxon>Multicrustacea</taxon>
        <taxon>Malacostraca</taxon>
        <taxon>Eumalacostraca</taxon>
        <taxon>Eucarida</taxon>
        <taxon>Decapoda</taxon>
        <taxon>Pleocyemata</taxon>
        <taxon>Anomura</taxon>
        <taxon>Galatheoidea</taxon>
        <taxon>Porcellanidae</taxon>
        <taxon>Petrolisthes</taxon>
    </lineage>
</organism>
<protein>
    <submittedName>
        <fullName evidence="2">Uncharacterized protein</fullName>
    </submittedName>
</protein>
<comment type="caution">
    <text evidence="2">The sequence shown here is derived from an EMBL/GenBank/DDBJ whole genome shotgun (WGS) entry which is preliminary data.</text>
</comment>
<proteinExistence type="predicted"/>
<evidence type="ECO:0000256" key="1">
    <source>
        <dbReference type="SAM" id="MobiDB-lite"/>
    </source>
</evidence>
<evidence type="ECO:0000313" key="2">
    <source>
        <dbReference type="EMBL" id="KAK4323230.1"/>
    </source>
</evidence>
<accession>A0AAE1QBP4</accession>
<feature type="compositionally biased region" description="Acidic residues" evidence="1">
    <location>
        <begin position="124"/>
        <end position="133"/>
    </location>
</feature>
<dbReference type="Proteomes" id="UP001292094">
    <property type="component" value="Unassembled WGS sequence"/>
</dbReference>
<feature type="region of interest" description="Disordered" evidence="1">
    <location>
        <begin position="77"/>
        <end position="179"/>
    </location>
</feature>
<name>A0AAE1QBP4_9EUCA</name>